<evidence type="ECO:0000313" key="4">
    <source>
        <dbReference type="Proteomes" id="UP001212170"/>
    </source>
</evidence>
<accession>A0ABT4WCE6</accession>
<reference evidence="3 4" key="1">
    <citation type="journal article" date="2023" name="Chemosphere">
        <title>Whole genome analysis of Flavobacterium aziz-sancarii sp. nov., isolated from Ardley Island (Antarctica), revealed a rich resistome and bioremediation potential.</title>
        <authorList>
            <person name="Otur C."/>
            <person name="Okay S."/>
            <person name="Kurt-Kizildogan A."/>
        </authorList>
    </citation>
    <scope>NUCLEOTIDE SEQUENCE [LARGE SCALE GENOMIC DNA]</scope>
    <source>
        <strain evidence="3 4">AC</strain>
    </source>
</reference>
<evidence type="ECO:0000259" key="2">
    <source>
        <dbReference type="PROSITE" id="PS51462"/>
    </source>
</evidence>
<evidence type="ECO:0000313" key="3">
    <source>
        <dbReference type="EMBL" id="MDA6070136.1"/>
    </source>
</evidence>
<keyword evidence="4" id="KW-1185">Reference proteome</keyword>
<dbReference type="Pfam" id="PF00293">
    <property type="entry name" value="NUDIX"/>
    <property type="match status" value="1"/>
</dbReference>
<gene>
    <name evidence="3" type="ORF">NJT12_10960</name>
</gene>
<organism evidence="3 4">
    <name type="scientific">Flavobacterium azizsancarii</name>
    <dbReference type="NCBI Taxonomy" id="2961580"/>
    <lineage>
        <taxon>Bacteria</taxon>
        <taxon>Pseudomonadati</taxon>
        <taxon>Bacteroidota</taxon>
        <taxon>Flavobacteriia</taxon>
        <taxon>Flavobacteriales</taxon>
        <taxon>Flavobacteriaceae</taxon>
        <taxon>Flavobacterium</taxon>
    </lineage>
</organism>
<dbReference type="InterPro" id="IPR051325">
    <property type="entry name" value="Nudix_hydrolase_domain"/>
</dbReference>
<keyword evidence="1" id="KW-0378">Hydrolase</keyword>
<name>A0ABT4WCE6_9FLAO</name>
<dbReference type="PANTHER" id="PTHR21340:SF7">
    <property type="entry name" value="NUDIX HYDROLASE DOMAIN-CONTAINING PROTEIN"/>
    <property type="match status" value="1"/>
</dbReference>
<dbReference type="PROSITE" id="PS51462">
    <property type="entry name" value="NUDIX"/>
    <property type="match status" value="1"/>
</dbReference>
<dbReference type="PROSITE" id="PS00893">
    <property type="entry name" value="NUDIX_BOX"/>
    <property type="match status" value="1"/>
</dbReference>
<dbReference type="Proteomes" id="UP001212170">
    <property type="component" value="Unassembled WGS sequence"/>
</dbReference>
<sequence>MKQSAGILLYKFTDKTIFFLLVHPGGPFWKNKDLESWSIPKGEFTSDEDPLEGAKREFQEETGFELEVDSEADFIALHPVKLKSGKTIFAWALEFDIDVTLVKSNEFEMEWPPKSGKLQSFPEIDKAEWFQTENALKKINPAQADFIVQIISKISSSL</sequence>
<dbReference type="InterPro" id="IPR020084">
    <property type="entry name" value="NUDIX_hydrolase_CS"/>
</dbReference>
<feature type="domain" description="Nudix hydrolase" evidence="2">
    <location>
        <begin position="1"/>
        <end position="154"/>
    </location>
</feature>
<dbReference type="Gene3D" id="3.90.79.10">
    <property type="entry name" value="Nucleoside Triphosphate Pyrophosphohydrolase"/>
    <property type="match status" value="1"/>
</dbReference>
<dbReference type="InterPro" id="IPR000086">
    <property type="entry name" value="NUDIX_hydrolase_dom"/>
</dbReference>
<dbReference type="PANTHER" id="PTHR21340">
    <property type="entry name" value="DIADENOSINE 5,5-P1,P4-TETRAPHOSPHATE PYROPHOSPHOHYDROLASE MUTT"/>
    <property type="match status" value="1"/>
</dbReference>
<dbReference type="EMBL" id="JAMZNK010000014">
    <property type="protein sequence ID" value="MDA6070136.1"/>
    <property type="molecule type" value="Genomic_DNA"/>
</dbReference>
<dbReference type="CDD" id="cd04662">
    <property type="entry name" value="NUDIX_Hydrolase"/>
    <property type="match status" value="1"/>
</dbReference>
<protein>
    <submittedName>
        <fullName evidence="3">NUDIX domain-containing protein</fullName>
    </submittedName>
</protein>
<comment type="caution">
    <text evidence="3">The sequence shown here is derived from an EMBL/GenBank/DDBJ whole genome shotgun (WGS) entry which is preliminary data.</text>
</comment>
<evidence type="ECO:0000256" key="1">
    <source>
        <dbReference type="ARBA" id="ARBA00022801"/>
    </source>
</evidence>
<dbReference type="InterPro" id="IPR015797">
    <property type="entry name" value="NUDIX_hydrolase-like_dom_sf"/>
</dbReference>
<dbReference type="SUPFAM" id="SSF55811">
    <property type="entry name" value="Nudix"/>
    <property type="match status" value="1"/>
</dbReference>
<proteinExistence type="predicted"/>